<dbReference type="SUPFAM" id="SSF54791">
    <property type="entry name" value="Eukaryotic type KH-domain (KH-domain type I)"/>
    <property type="match status" value="2"/>
</dbReference>
<dbReference type="InterPro" id="IPR036612">
    <property type="entry name" value="KH_dom_type_1_sf"/>
</dbReference>
<dbReference type="GO" id="GO:0005739">
    <property type="term" value="C:mitochondrion"/>
    <property type="evidence" value="ECO:0007669"/>
    <property type="project" value="UniProtKB-ARBA"/>
</dbReference>
<evidence type="ECO:0000256" key="1">
    <source>
        <dbReference type="PROSITE-ProRule" id="PRU00117"/>
    </source>
</evidence>
<sequence length="587" mass="66685">MKLLFKQITLPILIGISLSGISVGVLYFLLKKDENDSKNSIRTKSKKRDQVLLEVPILRQFIPMIIGRGGQTIKNIESNTSTKINFAEDNVEKPTRVCYIRGEQEGVKLAEAMIKNLINNQPLVTNYDLYVPTKFYSIMQADRCQMANDIQAITRAKIILDKNSSPNDDDQRRLIIVGTKEQIKKATDLIEDKIEEFNLAKKKLEAGQLSRPVRGKNSRRNSAVSQTEAQVHSEDKLDIHEGTMEVYVSAVTTPNQFWIQVVGTGTLALDALVKEMTSYYENQENQEMHNLKDITQGQIVATKYTFDNKWYRGEIMDIKDDDKYEVFFLDYGDHQIVKRDSIMELRTDFLSLTFQAVECCVANINPISKTWSNDAITAFMDLTWCADWKVLIAKVRRYKERTSGVGCSRREGSPIPCVDLYDKNDGQDINVGKQMVDDGYAVVESEGLWSTSSSTISLSRRSHEGSLSPTPIKSDSNKNTTMLDNETPEKLKKSKVIEHVDLVTPKKSYDNSVIEEIDLVTPVKYSSQQLIEAEKEQNIKDNKIYNKDSDKIEYSTNGNSQWKPTSNAIPGGMEFEEESVESEMEIF</sequence>
<keyword evidence="1" id="KW-0694">RNA-binding</keyword>
<dbReference type="InterPro" id="IPR035437">
    <property type="entry name" value="SNase_OB-fold_sf"/>
</dbReference>
<dbReference type="Gene3D" id="2.30.30.140">
    <property type="match status" value="1"/>
</dbReference>
<gene>
    <name evidence="6" type="ORF">HCN44_006211</name>
</gene>
<name>A0A835CYH1_APHGI</name>
<keyword evidence="2" id="KW-0175">Coiled coil</keyword>
<dbReference type="Proteomes" id="UP000639338">
    <property type="component" value="Unassembled WGS sequence"/>
</dbReference>
<keyword evidence="4" id="KW-0472">Membrane</keyword>
<feature type="transmembrane region" description="Helical" evidence="4">
    <location>
        <begin position="12"/>
        <end position="30"/>
    </location>
</feature>
<feature type="region of interest" description="Disordered" evidence="3">
    <location>
        <begin position="210"/>
        <end position="235"/>
    </location>
</feature>
<evidence type="ECO:0000256" key="2">
    <source>
        <dbReference type="SAM" id="Coils"/>
    </source>
</evidence>
<dbReference type="Gene3D" id="2.40.50.90">
    <property type="match status" value="1"/>
</dbReference>
<dbReference type="PANTHER" id="PTHR22948">
    <property type="entry name" value="TUDOR DOMAIN CONTAINING PROTEIN"/>
    <property type="match status" value="1"/>
</dbReference>
<keyword evidence="4" id="KW-0812">Transmembrane</keyword>
<comment type="caution">
    <text evidence="6">The sequence shown here is derived from an EMBL/GenBank/DDBJ whole genome shotgun (WGS) entry which is preliminary data.</text>
</comment>
<feature type="domain" description="Tudor" evidence="5">
    <location>
        <begin position="293"/>
        <end position="352"/>
    </location>
</feature>
<dbReference type="PANTHER" id="PTHR22948:SF29">
    <property type="entry name" value="FI02030P-RELATED"/>
    <property type="match status" value="1"/>
</dbReference>
<reference evidence="6 7" key="1">
    <citation type="submission" date="2020-08" db="EMBL/GenBank/DDBJ databases">
        <title>Aphidius gifuensis genome sequencing and assembly.</title>
        <authorList>
            <person name="Du Z."/>
        </authorList>
    </citation>
    <scope>NUCLEOTIDE SEQUENCE [LARGE SCALE GENOMIC DNA]</scope>
    <source>
        <strain evidence="6">YNYX2018</strain>
        <tissue evidence="6">Adults</tissue>
    </source>
</reference>
<feature type="coiled-coil region" evidence="2">
    <location>
        <begin position="176"/>
        <end position="203"/>
    </location>
</feature>
<dbReference type="GO" id="GO:0007283">
    <property type="term" value="P:spermatogenesis"/>
    <property type="evidence" value="ECO:0007669"/>
    <property type="project" value="TreeGrafter"/>
</dbReference>
<dbReference type="PROSITE" id="PS50084">
    <property type="entry name" value="KH_TYPE_1"/>
    <property type="match status" value="2"/>
</dbReference>
<dbReference type="Gene3D" id="3.30.1370.10">
    <property type="entry name" value="K Homology domain, type 1"/>
    <property type="match status" value="2"/>
</dbReference>
<dbReference type="GO" id="GO:0034587">
    <property type="term" value="P:piRNA processing"/>
    <property type="evidence" value="ECO:0007669"/>
    <property type="project" value="TreeGrafter"/>
</dbReference>
<evidence type="ECO:0000259" key="5">
    <source>
        <dbReference type="PROSITE" id="PS50304"/>
    </source>
</evidence>
<dbReference type="SMART" id="SM00333">
    <property type="entry name" value="TUDOR"/>
    <property type="match status" value="1"/>
</dbReference>
<dbReference type="SUPFAM" id="SSF63748">
    <property type="entry name" value="Tudor/PWWP/MBT"/>
    <property type="match status" value="1"/>
</dbReference>
<dbReference type="SMART" id="SM00322">
    <property type="entry name" value="KH"/>
    <property type="match status" value="2"/>
</dbReference>
<dbReference type="AlphaFoldDB" id="A0A835CYH1"/>
<dbReference type="InterPro" id="IPR050621">
    <property type="entry name" value="Tudor_domain_containing"/>
</dbReference>
<evidence type="ECO:0000256" key="4">
    <source>
        <dbReference type="SAM" id="Phobius"/>
    </source>
</evidence>
<dbReference type="InterPro" id="IPR004088">
    <property type="entry name" value="KH_dom_type_1"/>
</dbReference>
<dbReference type="GO" id="GO:0043186">
    <property type="term" value="C:P granule"/>
    <property type="evidence" value="ECO:0007669"/>
    <property type="project" value="TreeGrafter"/>
</dbReference>
<organism evidence="6 7">
    <name type="scientific">Aphidius gifuensis</name>
    <name type="common">Parasitoid wasp</name>
    <dbReference type="NCBI Taxonomy" id="684658"/>
    <lineage>
        <taxon>Eukaryota</taxon>
        <taxon>Metazoa</taxon>
        <taxon>Ecdysozoa</taxon>
        <taxon>Arthropoda</taxon>
        <taxon>Hexapoda</taxon>
        <taxon>Insecta</taxon>
        <taxon>Pterygota</taxon>
        <taxon>Neoptera</taxon>
        <taxon>Endopterygota</taxon>
        <taxon>Hymenoptera</taxon>
        <taxon>Apocrita</taxon>
        <taxon>Ichneumonoidea</taxon>
        <taxon>Braconidae</taxon>
        <taxon>Aphidiinae</taxon>
        <taxon>Aphidius</taxon>
    </lineage>
</organism>
<feature type="compositionally biased region" description="Polar residues" evidence="3">
    <location>
        <begin position="465"/>
        <end position="484"/>
    </location>
</feature>
<dbReference type="PROSITE" id="PS50304">
    <property type="entry name" value="TUDOR"/>
    <property type="match status" value="1"/>
</dbReference>
<dbReference type="GO" id="GO:0003723">
    <property type="term" value="F:RNA binding"/>
    <property type="evidence" value="ECO:0007669"/>
    <property type="project" value="UniProtKB-UniRule"/>
</dbReference>
<dbReference type="GO" id="GO:0030719">
    <property type="term" value="P:P granule organization"/>
    <property type="evidence" value="ECO:0007669"/>
    <property type="project" value="TreeGrafter"/>
</dbReference>
<keyword evidence="4" id="KW-1133">Transmembrane helix</keyword>
<accession>A0A835CYH1</accession>
<feature type="compositionally biased region" description="Polar residues" evidence="3">
    <location>
        <begin position="220"/>
        <end position="230"/>
    </location>
</feature>
<keyword evidence="7" id="KW-1185">Reference proteome</keyword>
<dbReference type="InterPro" id="IPR002999">
    <property type="entry name" value="Tudor"/>
</dbReference>
<dbReference type="Pfam" id="PF00567">
    <property type="entry name" value="TUDOR"/>
    <property type="match status" value="1"/>
</dbReference>
<dbReference type="OrthoDB" id="9995375at2759"/>
<proteinExistence type="predicted"/>
<dbReference type="Pfam" id="PF00013">
    <property type="entry name" value="KH_1"/>
    <property type="match status" value="2"/>
</dbReference>
<evidence type="ECO:0000313" key="6">
    <source>
        <dbReference type="EMBL" id="KAF7997640.1"/>
    </source>
</evidence>
<dbReference type="InterPro" id="IPR004087">
    <property type="entry name" value="KH_dom"/>
</dbReference>
<feature type="region of interest" description="Disordered" evidence="3">
    <location>
        <begin position="459"/>
        <end position="490"/>
    </location>
</feature>
<evidence type="ECO:0000313" key="7">
    <source>
        <dbReference type="Proteomes" id="UP000639338"/>
    </source>
</evidence>
<dbReference type="EMBL" id="JACMRX010000001">
    <property type="protein sequence ID" value="KAF7997640.1"/>
    <property type="molecule type" value="Genomic_DNA"/>
</dbReference>
<dbReference type="FunFam" id="2.30.30.140:FF:000018">
    <property type="entry name" value="Serine/threonine-protein kinase 31"/>
    <property type="match status" value="1"/>
</dbReference>
<evidence type="ECO:0000256" key="3">
    <source>
        <dbReference type="SAM" id="MobiDB-lite"/>
    </source>
</evidence>
<protein>
    <recommendedName>
        <fullName evidence="5">Tudor domain-containing protein</fullName>
    </recommendedName>
</protein>